<organism evidence="1 2">
    <name type="scientific">Salinicoccus jeotgali</name>
    <dbReference type="NCBI Taxonomy" id="381634"/>
    <lineage>
        <taxon>Bacteria</taxon>
        <taxon>Bacillati</taxon>
        <taxon>Bacillota</taxon>
        <taxon>Bacilli</taxon>
        <taxon>Bacillales</taxon>
        <taxon>Staphylococcaceae</taxon>
        <taxon>Salinicoccus</taxon>
    </lineage>
</organism>
<reference evidence="2" key="1">
    <citation type="journal article" date="2019" name="Int. J. Syst. Evol. Microbiol.">
        <title>The Global Catalogue of Microorganisms (GCM) 10K type strain sequencing project: providing services to taxonomists for standard genome sequencing and annotation.</title>
        <authorList>
            <consortium name="The Broad Institute Genomics Platform"/>
            <consortium name="The Broad Institute Genome Sequencing Center for Infectious Disease"/>
            <person name="Wu L."/>
            <person name="Ma J."/>
        </authorList>
    </citation>
    <scope>NUCLEOTIDE SEQUENCE [LARGE SCALE GENOMIC DNA]</scope>
    <source>
        <strain evidence="2">JCM 16981</strain>
    </source>
</reference>
<comment type="caution">
    <text evidence="1">The sequence shown here is derived from an EMBL/GenBank/DDBJ whole genome shotgun (WGS) entry which is preliminary data.</text>
</comment>
<dbReference type="RefSeq" id="WP_344704045.1">
    <property type="nucleotide sequence ID" value="NZ_BAABCK010000067.1"/>
</dbReference>
<protein>
    <submittedName>
        <fullName evidence="1">Uncharacterized protein</fullName>
    </submittedName>
</protein>
<evidence type="ECO:0000313" key="2">
    <source>
        <dbReference type="Proteomes" id="UP001500920"/>
    </source>
</evidence>
<accession>A0ABP7F6L8</accession>
<sequence length="95" mass="10826">MQVIMVVAVFALGLFGFNKLMGYKKENIVFDFEERYTDHDAYVKAVLSELKKEGREASYQGGTTFIVDGKRYTLVERNVSMGPGILQRTILQPEK</sequence>
<keyword evidence="2" id="KW-1185">Reference proteome</keyword>
<dbReference type="Proteomes" id="UP001500920">
    <property type="component" value="Unassembled WGS sequence"/>
</dbReference>
<name>A0ABP7F6L8_9STAP</name>
<dbReference type="EMBL" id="BAABCK010000067">
    <property type="protein sequence ID" value="GAA3731858.1"/>
    <property type="molecule type" value="Genomic_DNA"/>
</dbReference>
<proteinExistence type="predicted"/>
<gene>
    <name evidence="1" type="ORF">GCM10022378_20180</name>
</gene>
<evidence type="ECO:0000313" key="1">
    <source>
        <dbReference type="EMBL" id="GAA3731858.1"/>
    </source>
</evidence>